<dbReference type="SMART" id="SM00028">
    <property type="entry name" value="TPR"/>
    <property type="match status" value="5"/>
</dbReference>
<sequence length="717" mass="78809">MATSETHNDFHGSADTVVQTGAVSGGVHTHHHVHASALAGLVPRQLPVDTVHFTNREKEIARLDSWLKAPRGQASHVSLVVGVGGVGKTSLAAHWAHQVSEQFPDGNLYVDLHGYHNERSLTAEDALERLLRSFDIPAERIPPGLDDRVSLYRSLLHDKHILLLLDNASTVDQIRPLLPGSPTCRTLVTSRSAMPGLVIREGVKPLSISLLTPTHAAELIGRVAGHERVEREPDAAAALTRYCGYLPLALCIAAERLASHPGLLLEDLVEELAEERDRLDTLSTDGDDSSTVRVVFSWSYRVLPENEARMFRLLGLPSGPDVTAASAAVLFDTTLGRARRMLEALVRAHLLAEPTPGRYTLHDLLRVYAAECAQADEPAEQRAAALRRLFAWYAHGVGRAAAVIAPGFTSIPVQLPEPHAEVPAFPDRNAALRWCDTERENLVAAVRRAGAIGEHELAWQLPVVMFGFFIGRRPLADWVETHDIALASARRLGNRLAEAWLLTSSGIAHRDLRRYDAAISCLEQAITAWREVGEQWRWAEAWALRDLGGVYHELGRAAEAVETLENALAVHVAENDAWGEATASSMLAGAYQSDGRLDDALRSLRRALEIRQQEGDVRNVGRVLTEFGTLYAALGEHGQAIEALEQALEIHTELDSWHGEAVTREHLGKVYLQLGRHGAATEQWHRAIELFDRLGDPRSEDLAARLSEASRPREHEG</sequence>
<dbReference type="PROSITE" id="PS50005">
    <property type="entry name" value="TPR"/>
    <property type="match status" value="3"/>
</dbReference>
<dbReference type="Gene3D" id="3.40.50.300">
    <property type="entry name" value="P-loop containing nucleotide triphosphate hydrolases"/>
    <property type="match status" value="1"/>
</dbReference>
<dbReference type="PANTHER" id="PTHR47691:SF3">
    <property type="entry name" value="HTH-TYPE TRANSCRIPTIONAL REGULATOR RV0890C-RELATED"/>
    <property type="match status" value="1"/>
</dbReference>
<dbReference type="AlphaFoldDB" id="A0A941IMW2"/>
<dbReference type="InterPro" id="IPR027417">
    <property type="entry name" value="P-loop_NTPase"/>
</dbReference>
<keyword evidence="4" id="KW-1185">Reference proteome</keyword>
<dbReference type="Pfam" id="PF13424">
    <property type="entry name" value="TPR_12"/>
    <property type="match status" value="2"/>
</dbReference>
<dbReference type="PANTHER" id="PTHR47691">
    <property type="entry name" value="REGULATOR-RELATED"/>
    <property type="match status" value="1"/>
</dbReference>
<dbReference type="Pfam" id="PF00931">
    <property type="entry name" value="NB-ARC"/>
    <property type="match status" value="1"/>
</dbReference>
<dbReference type="InterPro" id="IPR011990">
    <property type="entry name" value="TPR-like_helical_dom_sf"/>
</dbReference>
<keyword evidence="1" id="KW-0802">TPR repeat</keyword>
<dbReference type="GO" id="GO:0043531">
    <property type="term" value="F:ADP binding"/>
    <property type="evidence" value="ECO:0007669"/>
    <property type="project" value="InterPro"/>
</dbReference>
<dbReference type="RefSeq" id="WP_212529194.1">
    <property type="nucleotide sequence ID" value="NZ_JAGSOG010000066.1"/>
</dbReference>
<dbReference type="Gene3D" id="1.25.40.10">
    <property type="entry name" value="Tetratricopeptide repeat domain"/>
    <property type="match status" value="1"/>
</dbReference>
<dbReference type="SUPFAM" id="SSF48452">
    <property type="entry name" value="TPR-like"/>
    <property type="match status" value="1"/>
</dbReference>
<feature type="repeat" description="TPR" evidence="1">
    <location>
        <begin position="581"/>
        <end position="614"/>
    </location>
</feature>
<evidence type="ECO:0000313" key="3">
    <source>
        <dbReference type="EMBL" id="MBR7834675.1"/>
    </source>
</evidence>
<organism evidence="3 4">
    <name type="scientific">Actinospica durhamensis</name>
    <dbReference type="NCBI Taxonomy" id="1508375"/>
    <lineage>
        <taxon>Bacteria</taxon>
        <taxon>Bacillati</taxon>
        <taxon>Actinomycetota</taxon>
        <taxon>Actinomycetes</taxon>
        <taxon>Catenulisporales</taxon>
        <taxon>Actinospicaceae</taxon>
        <taxon>Actinospica</taxon>
    </lineage>
</organism>
<proteinExistence type="predicted"/>
<dbReference type="SUPFAM" id="SSF52540">
    <property type="entry name" value="P-loop containing nucleoside triphosphate hydrolases"/>
    <property type="match status" value="1"/>
</dbReference>
<dbReference type="EMBL" id="JAGSOG010000066">
    <property type="protein sequence ID" value="MBR7834675.1"/>
    <property type="molecule type" value="Genomic_DNA"/>
</dbReference>
<name>A0A941IMW2_9ACTN</name>
<evidence type="ECO:0000256" key="1">
    <source>
        <dbReference type="PROSITE-ProRule" id="PRU00339"/>
    </source>
</evidence>
<feature type="domain" description="NB-ARC" evidence="2">
    <location>
        <begin position="57"/>
        <end position="228"/>
    </location>
</feature>
<dbReference type="Proteomes" id="UP000675781">
    <property type="component" value="Unassembled WGS sequence"/>
</dbReference>
<gene>
    <name evidence="3" type="ORF">KDL01_15480</name>
</gene>
<accession>A0A941IMW2</accession>
<evidence type="ECO:0000259" key="2">
    <source>
        <dbReference type="Pfam" id="PF00931"/>
    </source>
</evidence>
<dbReference type="InterPro" id="IPR019734">
    <property type="entry name" value="TPR_rpt"/>
</dbReference>
<evidence type="ECO:0000313" key="4">
    <source>
        <dbReference type="Proteomes" id="UP000675781"/>
    </source>
</evidence>
<feature type="repeat" description="TPR" evidence="1">
    <location>
        <begin position="661"/>
        <end position="694"/>
    </location>
</feature>
<feature type="repeat" description="TPR" evidence="1">
    <location>
        <begin position="621"/>
        <end position="654"/>
    </location>
</feature>
<protein>
    <submittedName>
        <fullName evidence="3">Tetratricopeptide repeat protein</fullName>
    </submittedName>
</protein>
<dbReference type="PRINTS" id="PR00364">
    <property type="entry name" value="DISEASERSIST"/>
</dbReference>
<dbReference type="InterPro" id="IPR002182">
    <property type="entry name" value="NB-ARC"/>
</dbReference>
<comment type="caution">
    <text evidence="3">The sequence shown here is derived from an EMBL/GenBank/DDBJ whole genome shotgun (WGS) entry which is preliminary data.</text>
</comment>
<reference evidence="3" key="1">
    <citation type="submission" date="2021-04" db="EMBL/GenBank/DDBJ databases">
        <title>Genome based classification of Actinospica acidithermotolerans sp. nov., an actinobacterium isolated from an Indonesian hot spring.</title>
        <authorList>
            <person name="Kusuma A.B."/>
            <person name="Putra K.E."/>
            <person name="Nafisah S."/>
            <person name="Loh J."/>
            <person name="Nouioui I."/>
            <person name="Goodfellow M."/>
        </authorList>
    </citation>
    <scope>NUCLEOTIDE SEQUENCE</scope>
    <source>
        <strain evidence="3">CSCA 57</strain>
    </source>
</reference>